<evidence type="ECO:0000313" key="4">
    <source>
        <dbReference type="Proteomes" id="UP000630353"/>
    </source>
</evidence>
<dbReference type="SMART" id="SM00327">
    <property type="entry name" value="VWA"/>
    <property type="match status" value="1"/>
</dbReference>
<dbReference type="Pfam" id="PF12034">
    <property type="entry name" value="YfbK_C"/>
    <property type="match status" value="1"/>
</dbReference>
<protein>
    <recommendedName>
        <fullName evidence="2">VWFA domain-containing protein</fullName>
    </recommendedName>
</protein>
<dbReference type="Pfam" id="PF00092">
    <property type="entry name" value="VWA"/>
    <property type="match status" value="1"/>
</dbReference>
<proteinExistence type="predicted"/>
<dbReference type="CDD" id="cd01465">
    <property type="entry name" value="vWA_subgroup"/>
    <property type="match status" value="1"/>
</dbReference>
<dbReference type="AlphaFoldDB" id="A0A918XQ95"/>
<dbReference type="InterPro" id="IPR022156">
    <property type="entry name" value="Uncharacterised_YfbK_N"/>
</dbReference>
<dbReference type="Pfam" id="PF12450">
    <property type="entry name" value="vWF_A"/>
    <property type="match status" value="1"/>
</dbReference>
<reference evidence="3" key="2">
    <citation type="submission" date="2020-09" db="EMBL/GenBank/DDBJ databases">
        <authorList>
            <person name="Sun Q."/>
            <person name="Kim S."/>
        </authorList>
    </citation>
    <scope>NUCLEOTIDE SEQUENCE</scope>
    <source>
        <strain evidence="3">KCTC 42651</strain>
    </source>
</reference>
<dbReference type="PANTHER" id="PTHR10579:SF43">
    <property type="entry name" value="ZINC FINGER (C3HC4-TYPE RING FINGER) FAMILY PROTEIN"/>
    <property type="match status" value="1"/>
</dbReference>
<feature type="chain" id="PRO_5037954422" description="VWFA domain-containing protein" evidence="1">
    <location>
        <begin position="31"/>
        <end position="541"/>
    </location>
</feature>
<feature type="signal peptide" evidence="1">
    <location>
        <begin position="1"/>
        <end position="30"/>
    </location>
</feature>
<evidence type="ECO:0000259" key="2">
    <source>
        <dbReference type="PROSITE" id="PS50234"/>
    </source>
</evidence>
<dbReference type="RefSeq" id="WP_189987939.1">
    <property type="nucleotide sequence ID" value="NZ_BMZS01000002.1"/>
</dbReference>
<dbReference type="InterPro" id="IPR021908">
    <property type="entry name" value="YfbK_C"/>
</dbReference>
<dbReference type="PROSITE" id="PS50234">
    <property type="entry name" value="VWFA"/>
    <property type="match status" value="1"/>
</dbReference>
<dbReference type="InterPro" id="IPR002035">
    <property type="entry name" value="VWF_A"/>
</dbReference>
<dbReference type="InterPro" id="IPR051266">
    <property type="entry name" value="CLCR"/>
</dbReference>
<name>A0A918XQ95_9PROT</name>
<dbReference type="Gene3D" id="3.40.50.410">
    <property type="entry name" value="von Willebrand factor, type A domain"/>
    <property type="match status" value="1"/>
</dbReference>
<comment type="caution">
    <text evidence="3">The sequence shown here is derived from an EMBL/GenBank/DDBJ whole genome shotgun (WGS) entry which is preliminary data.</text>
</comment>
<dbReference type="Proteomes" id="UP000630353">
    <property type="component" value="Unassembled WGS sequence"/>
</dbReference>
<keyword evidence="4" id="KW-1185">Reference proteome</keyword>
<dbReference type="EMBL" id="BMZS01000002">
    <property type="protein sequence ID" value="GHD44117.1"/>
    <property type="molecule type" value="Genomic_DNA"/>
</dbReference>
<dbReference type="SUPFAM" id="SSF53300">
    <property type="entry name" value="vWA-like"/>
    <property type="match status" value="1"/>
</dbReference>
<dbReference type="PROSITE" id="PS51257">
    <property type="entry name" value="PROKAR_LIPOPROTEIN"/>
    <property type="match status" value="1"/>
</dbReference>
<sequence>MRTIAHRAGAMAALAAIALLAGCETQPDHAFDRALGSTAVAPAPAGPSPARARAQGLFAAPALPPLARNRESYQPIDSNPVRLAAEHPVSTFGVDVDTGSYSNVRRFLNAGTMPPADAVRVEELVNYFDYGYARPADAGTPFAVTTEVARTPWNPDSFLLQIGIKGYDIDRADRPAANLVFLVDVSGSMQARDKLPLVVQSLKMLTDQLTARDRIAVVTYAGRAGTVLEPTPGDRKAEIRAALDGLQAGGGTAGGAGLKRAYELAERARIDGGVNRVLLATDGDFNVGVSDVGQLRELIAAKRRTGITLTTLGFGTGNYQEALMEQIADVGNGNYAYIDGLAEARKVLVNEMSSTLFTIAQDVKVQVEFNPAKVAEYRLIGFENRVLKRADFNNDRVDAGDIGAGHTVTALYEIVPAGGRGSVDPLRYGTTGPAAVSPDAAEFAFLKLRYKLPGQDRSRLIEQPLAASLLEGSGSIEASADLRFAAAVAAFGQILRGGEHTGGFDYGDVLELARGARGDDPLGYRAGFLTLVDLARGLQGS</sequence>
<evidence type="ECO:0000313" key="3">
    <source>
        <dbReference type="EMBL" id="GHD44117.1"/>
    </source>
</evidence>
<dbReference type="InterPro" id="IPR036465">
    <property type="entry name" value="vWFA_dom_sf"/>
</dbReference>
<feature type="domain" description="VWFA" evidence="2">
    <location>
        <begin position="178"/>
        <end position="356"/>
    </location>
</feature>
<keyword evidence="1" id="KW-0732">Signal</keyword>
<dbReference type="PANTHER" id="PTHR10579">
    <property type="entry name" value="CALCIUM-ACTIVATED CHLORIDE CHANNEL REGULATOR"/>
    <property type="match status" value="1"/>
</dbReference>
<reference evidence="3" key="1">
    <citation type="journal article" date="2014" name="Int. J. Syst. Evol. Microbiol.">
        <title>Complete genome sequence of Corynebacterium casei LMG S-19264T (=DSM 44701T), isolated from a smear-ripened cheese.</title>
        <authorList>
            <consortium name="US DOE Joint Genome Institute (JGI-PGF)"/>
            <person name="Walter F."/>
            <person name="Albersmeier A."/>
            <person name="Kalinowski J."/>
            <person name="Ruckert C."/>
        </authorList>
    </citation>
    <scope>NUCLEOTIDE SEQUENCE</scope>
    <source>
        <strain evidence="3">KCTC 42651</strain>
    </source>
</reference>
<gene>
    <name evidence="3" type="ORF">GCM10017083_11180</name>
</gene>
<organism evidence="3 4">
    <name type="scientific">Thalassobaculum fulvum</name>
    <dbReference type="NCBI Taxonomy" id="1633335"/>
    <lineage>
        <taxon>Bacteria</taxon>
        <taxon>Pseudomonadati</taxon>
        <taxon>Pseudomonadota</taxon>
        <taxon>Alphaproteobacteria</taxon>
        <taxon>Rhodospirillales</taxon>
        <taxon>Thalassobaculaceae</taxon>
        <taxon>Thalassobaculum</taxon>
    </lineage>
</organism>
<accession>A0A918XQ95</accession>
<evidence type="ECO:0000256" key="1">
    <source>
        <dbReference type="SAM" id="SignalP"/>
    </source>
</evidence>